<evidence type="ECO:0000313" key="1">
    <source>
        <dbReference type="EMBL" id="PPR99239.1"/>
    </source>
</evidence>
<proteinExistence type="predicted"/>
<evidence type="ECO:0000313" key="2">
    <source>
        <dbReference type="Proteomes" id="UP000239757"/>
    </source>
</evidence>
<accession>A0A2P5X7C7</accession>
<name>A0A2P5X7C7_GOSBA</name>
<reference evidence="1 2" key="1">
    <citation type="submission" date="2015-01" db="EMBL/GenBank/DDBJ databases">
        <title>Genome of allotetraploid Gossypium barbadense reveals genomic plasticity and fiber elongation in cotton evolution.</title>
        <authorList>
            <person name="Chen X."/>
            <person name="Liu X."/>
            <person name="Zhao B."/>
            <person name="Zheng H."/>
            <person name="Hu Y."/>
            <person name="Lu G."/>
            <person name="Yang C."/>
            <person name="Chen J."/>
            <person name="Shan C."/>
            <person name="Zhang L."/>
            <person name="Zhou Y."/>
            <person name="Wang L."/>
            <person name="Guo W."/>
            <person name="Bai Y."/>
            <person name="Ruan J."/>
            <person name="Shangguan X."/>
            <person name="Mao Y."/>
            <person name="Jiang J."/>
            <person name="Zhu Y."/>
            <person name="Lei J."/>
            <person name="Kang H."/>
            <person name="Chen S."/>
            <person name="He X."/>
            <person name="Wang R."/>
            <person name="Wang Y."/>
            <person name="Chen J."/>
            <person name="Wang L."/>
            <person name="Yu S."/>
            <person name="Wang B."/>
            <person name="Wei J."/>
            <person name="Song S."/>
            <person name="Lu X."/>
            <person name="Gao Z."/>
            <person name="Gu W."/>
            <person name="Deng X."/>
            <person name="Ma D."/>
            <person name="Wang S."/>
            <person name="Liang W."/>
            <person name="Fang L."/>
            <person name="Cai C."/>
            <person name="Zhu X."/>
            <person name="Zhou B."/>
            <person name="Zhang Y."/>
            <person name="Chen Z."/>
            <person name="Xu S."/>
            <person name="Zhu R."/>
            <person name="Wang S."/>
            <person name="Zhang T."/>
            <person name="Zhao G."/>
        </authorList>
    </citation>
    <scope>NUCLEOTIDE SEQUENCE [LARGE SCALE GENOMIC DNA]</scope>
    <source>
        <strain evidence="2">cv. Xinhai21</strain>
        <tissue evidence="1">Leaf</tissue>
    </source>
</reference>
<organism evidence="1 2">
    <name type="scientific">Gossypium barbadense</name>
    <name type="common">Sea Island cotton</name>
    <name type="synonym">Hibiscus barbadensis</name>
    <dbReference type="NCBI Taxonomy" id="3634"/>
    <lineage>
        <taxon>Eukaryota</taxon>
        <taxon>Viridiplantae</taxon>
        <taxon>Streptophyta</taxon>
        <taxon>Embryophyta</taxon>
        <taxon>Tracheophyta</taxon>
        <taxon>Spermatophyta</taxon>
        <taxon>Magnoliopsida</taxon>
        <taxon>eudicotyledons</taxon>
        <taxon>Gunneridae</taxon>
        <taxon>Pentapetalae</taxon>
        <taxon>rosids</taxon>
        <taxon>malvids</taxon>
        <taxon>Malvales</taxon>
        <taxon>Malvaceae</taxon>
        <taxon>Malvoideae</taxon>
        <taxon>Gossypium</taxon>
    </lineage>
</organism>
<gene>
    <name evidence="1" type="ORF">GOBAR_AA21430</name>
</gene>
<dbReference type="EMBL" id="KZ665522">
    <property type="protein sequence ID" value="PPR99239.1"/>
    <property type="molecule type" value="Genomic_DNA"/>
</dbReference>
<dbReference type="AlphaFoldDB" id="A0A2P5X7C7"/>
<protein>
    <submittedName>
        <fullName evidence="1">Uncharacterized protein</fullName>
    </submittedName>
</protein>
<dbReference type="Proteomes" id="UP000239757">
    <property type="component" value="Unassembled WGS sequence"/>
</dbReference>
<sequence>MYVSKLNVFIIYHNQSLSLTVGLELNWCRSLGRENGGARLAERKMAREKYPTLLPPPPVNDNDPNECECFSVSNADLEWGDATQQPPAAHEYFDNIIDKFQQREMVYSMNLPIPFYKENKPSICSSACAIVTEFNLPILLQQLAHSFYPSRPVRVLFLQVMTPTKQRYVAPLGWSVALRTILLPISSGFAVGPTNFLPGNHLCYIMR</sequence>